<feature type="domain" description="DUF7908" evidence="3">
    <location>
        <begin position="86"/>
        <end position="224"/>
    </location>
</feature>
<dbReference type="GeneID" id="19170313"/>
<feature type="compositionally biased region" description="Low complexity" evidence="1">
    <location>
        <begin position="238"/>
        <end position="249"/>
    </location>
</feature>
<feature type="region of interest" description="Disordered" evidence="1">
    <location>
        <begin position="214"/>
        <end position="249"/>
    </location>
</feature>
<keyword evidence="5" id="KW-1185">Reference proteome</keyword>
<evidence type="ECO:0000259" key="3">
    <source>
        <dbReference type="Pfam" id="PF25485"/>
    </source>
</evidence>
<evidence type="ECO:0000313" key="5">
    <source>
        <dbReference type="Proteomes" id="UP000019478"/>
    </source>
</evidence>
<evidence type="ECO:0000256" key="1">
    <source>
        <dbReference type="SAM" id="MobiDB-lite"/>
    </source>
</evidence>
<feature type="region of interest" description="Disordered" evidence="1">
    <location>
        <begin position="337"/>
        <end position="356"/>
    </location>
</feature>
<dbReference type="PROSITE" id="PS51257">
    <property type="entry name" value="PROKAR_LIPOPROTEIN"/>
    <property type="match status" value="1"/>
</dbReference>
<dbReference type="InterPro" id="IPR057230">
    <property type="entry name" value="DUF7908"/>
</dbReference>
<dbReference type="eggNOG" id="ENOG502T5RH">
    <property type="taxonomic scope" value="Eukaryota"/>
</dbReference>
<proteinExistence type="predicted"/>
<evidence type="ECO:0000313" key="4">
    <source>
        <dbReference type="EMBL" id="EXJ82390.1"/>
    </source>
</evidence>
<comment type="caution">
    <text evidence="4">The sequence shown here is derived from an EMBL/GenBank/DDBJ whole genome shotgun (WGS) entry which is preliminary data.</text>
</comment>
<dbReference type="STRING" id="1182542.W9XYG6"/>
<feature type="chain" id="PRO_5004934391" description="DUF7908 domain-containing protein" evidence="2">
    <location>
        <begin position="34"/>
        <end position="356"/>
    </location>
</feature>
<sequence>MARSNIARASLLGLVSALSCLSVIGSASASASAFRVSGSGSNGGLASNEVEARGVNSWKAQGFHNVTTDNTTTTSSASVEVVTVVVPFHLQAYVASQRYYSKSKSSFISFSQGGDGTVTQSWEDGAEFWISPDHHLKVGDKFVHLDFSSGYAVFKLESSPPAETAVPKYSHGKDGWLHIQNLDFSFGQDNQAVLCLSDDGFLFVQAQNKPPFACRDVGLAPQKTPGPKPKQPPPAHNTQPSQSQPQPTSLVSIPAWEDWTTSPTSVPATATATATTITVTYPSKPVKTSKATHAYTHPSKPSPSAPESWPTQQPTSTGPSGPDPSSDLDWTEWVEKRSLSSSEFDGEDDVDVEVAE</sequence>
<accession>W9XYG6</accession>
<feature type="compositionally biased region" description="Acidic residues" evidence="1">
    <location>
        <begin position="344"/>
        <end position="356"/>
    </location>
</feature>
<feature type="compositionally biased region" description="Pro residues" evidence="1">
    <location>
        <begin position="224"/>
        <end position="235"/>
    </location>
</feature>
<feature type="compositionally biased region" description="Low complexity" evidence="1">
    <location>
        <begin position="314"/>
        <end position="327"/>
    </location>
</feature>
<dbReference type="Proteomes" id="UP000019478">
    <property type="component" value="Unassembled WGS sequence"/>
</dbReference>
<name>W9XYG6_9EURO</name>
<dbReference type="AlphaFoldDB" id="W9XYG6"/>
<dbReference type="EMBL" id="AMGY01000005">
    <property type="protein sequence ID" value="EXJ82390.1"/>
    <property type="molecule type" value="Genomic_DNA"/>
</dbReference>
<feature type="signal peptide" evidence="2">
    <location>
        <begin position="1"/>
        <end position="33"/>
    </location>
</feature>
<reference evidence="4 5" key="1">
    <citation type="submission" date="2013-03" db="EMBL/GenBank/DDBJ databases">
        <title>The Genome Sequence of Capronia epimyces CBS 606.96.</title>
        <authorList>
            <consortium name="The Broad Institute Genomics Platform"/>
            <person name="Cuomo C."/>
            <person name="de Hoog S."/>
            <person name="Gorbushina A."/>
            <person name="Walker B."/>
            <person name="Young S.K."/>
            <person name="Zeng Q."/>
            <person name="Gargeya S."/>
            <person name="Fitzgerald M."/>
            <person name="Haas B."/>
            <person name="Abouelleil A."/>
            <person name="Allen A.W."/>
            <person name="Alvarado L."/>
            <person name="Arachchi H.M."/>
            <person name="Berlin A.M."/>
            <person name="Chapman S.B."/>
            <person name="Gainer-Dewar J."/>
            <person name="Goldberg J."/>
            <person name="Griggs A."/>
            <person name="Gujja S."/>
            <person name="Hansen M."/>
            <person name="Howarth C."/>
            <person name="Imamovic A."/>
            <person name="Ireland A."/>
            <person name="Larimer J."/>
            <person name="McCowan C."/>
            <person name="Murphy C."/>
            <person name="Pearson M."/>
            <person name="Poon T.W."/>
            <person name="Priest M."/>
            <person name="Roberts A."/>
            <person name="Saif S."/>
            <person name="Shea T."/>
            <person name="Sisk P."/>
            <person name="Sykes S."/>
            <person name="Wortman J."/>
            <person name="Nusbaum C."/>
            <person name="Birren B."/>
        </authorList>
    </citation>
    <scope>NUCLEOTIDE SEQUENCE [LARGE SCALE GENOMIC DNA]</scope>
    <source>
        <strain evidence="4 5">CBS 606.96</strain>
    </source>
</reference>
<protein>
    <recommendedName>
        <fullName evidence="3">DUF7908 domain-containing protein</fullName>
    </recommendedName>
</protein>
<dbReference type="HOGENOM" id="CLU_778450_0_0_1"/>
<dbReference type="OrthoDB" id="4157271at2759"/>
<dbReference type="Pfam" id="PF25485">
    <property type="entry name" value="DUF7908"/>
    <property type="match status" value="1"/>
</dbReference>
<keyword evidence="2" id="KW-0732">Signal</keyword>
<organism evidence="4 5">
    <name type="scientific">Capronia epimyces CBS 606.96</name>
    <dbReference type="NCBI Taxonomy" id="1182542"/>
    <lineage>
        <taxon>Eukaryota</taxon>
        <taxon>Fungi</taxon>
        <taxon>Dikarya</taxon>
        <taxon>Ascomycota</taxon>
        <taxon>Pezizomycotina</taxon>
        <taxon>Eurotiomycetes</taxon>
        <taxon>Chaetothyriomycetidae</taxon>
        <taxon>Chaetothyriales</taxon>
        <taxon>Herpotrichiellaceae</taxon>
        <taxon>Capronia</taxon>
    </lineage>
</organism>
<feature type="region of interest" description="Disordered" evidence="1">
    <location>
        <begin position="285"/>
        <end position="331"/>
    </location>
</feature>
<gene>
    <name evidence="4" type="ORF">A1O3_06203</name>
</gene>
<evidence type="ECO:0000256" key="2">
    <source>
        <dbReference type="SAM" id="SignalP"/>
    </source>
</evidence>
<dbReference type="RefSeq" id="XP_007734513.1">
    <property type="nucleotide sequence ID" value="XM_007736323.1"/>
</dbReference>